<comment type="caution">
    <text evidence="1">The sequence shown here is derived from an EMBL/GenBank/DDBJ whole genome shotgun (WGS) entry which is preliminary data.</text>
</comment>
<reference evidence="1" key="2">
    <citation type="submission" date="2023-06" db="EMBL/GenBank/DDBJ databases">
        <authorList>
            <consortium name="Lawrence Berkeley National Laboratory"/>
            <person name="Haridas S."/>
            <person name="Hensen N."/>
            <person name="Bonometti L."/>
            <person name="Westerberg I."/>
            <person name="Brannstrom I.O."/>
            <person name="Guillou S."/>
            <person name="Cros-Aarteil S."/>
            <person name="Calhoun S."/>
            <person name="Kuo A."/>
            <person name="Mondo S."/>
            <person name="Pangilinan J."/>
            <person name="Riley R."/>
            <person name="Labutti K."/>
            <person name="Andreopoulos B."/>
            <person name="Lipzen A."/>
            <person name="Chen C."/>
            <person name="Yanf M."/>
            <person name="Daum C."/>
            <person name="Ng V."/>
            <person name="Clum A."/>
            <person name="Steindorff A."/>
            <person name="Ohm R."/>
            <person name="Martin F."/>
            <person name="Silar P."/>
            <person name="Natvig D."/>
            <person name="Lalanne C."/>
            <person name="Gautier V."/>
            <person name="Ament-Velasquez S.L."/>
            <person name="Kruys A."/>
            <person name="Hutchinson M.I."/>
            <person name="Powell A.J."/>
            <person name="Barry K."/>
            <person name="Miller A.N."/>
            <person name="Grigoriev I.V."/>
            <person name="Debuchy R."/>
            <person name="Gladieux P."/>
            <person name="Thoren M.H."/>
            <person name="Johannesson H."/>
        </authorList>
    </citation>
    <scope>NUCLEOTIDE SEQUENCE</scope>
    <source>
        <strain evidence="1">CBS 560.94</strain>
    </source>
</reference>
<name>A0AAE0JGN8_9PEZI</name>
<reference evidence="1" key="1">
    <citation type="journal article" date="2023" name="Mol. Phylogenet. Evol.">
        <title>Genome-scale phylogeny and comparative genomics of the fungal order Sordariales.</title>
        <authorList>
            <person name="Hensen N."/>
            <person name="Bonometti L."/>
            <person name="Westerberg I."/>
            <person name="Brannstrom I.O."/>
            <person name="Guillou S."/>
            <person name="Cros-Aarteil S."/>
            <person name="Calhoun S."/>
            <person name="Haridas S."/>
            <person name="Kuo A."/>
            <person name="Mondo S."/>
            <person name="Pangilinan J."/>
            <person name="Riley R."/>
            <person name="LaButti K."/>
            <person name="Andreopoulos B."/>
            <person name="Lipzen A."/>
            <person name="Chen C."/>
            <person name="Yan M."/>
            <person name="Daum C."/>
            <person name="Ng V."/>
            <person name="Clum A."/>
            <person name="Steindorff A."/>
            <person name="Ohm R.A."/>
            <person name="Martin F."/>
            <person name="Silar P."/>
            <person name="Natvig D.O."/>
            <person name="Lalanne C."/>
            <person name="Gautier V."/>
            <person name="Ament-Velasquez S.L."/>
            <person name="Kruys A."/>
            <person name="Hutchinson M.I."/>
            <person name="Powell A.J."/>
            <person name="Barry K."/>
            <person name="Miller A.N."/>
            <person name="Grigoriev I.V."/>
            <person name="Debuchy R."/>
            <person name="Gladieux P."/>
            <person name="Hiltunen Thoren M."/>
            <person name="Johannesson H."/>
        </authorList>
    </citation>
    <scope>NUCLEOTIDE SEQUENCE</scope>
    <source>
        <strain evidence="1">CBS 560.94</strain>
    </source>
</reference>
<evidence type="ECO:0000313" key="1">
    <source>
        <dbReference type="EMBL" id="KAK3345613.1"/>
    </source>
</evidence>
<protein>
    <submittedName>
        <fullName evidence="1">Uncharacterized protein</fullName>
    </submittedName>
</protein>
<sequence>MVKVDDAILHITLALQPLKGPDESAGDGNWIALFVIAAQYSDASCIDKEKLAPRNARVATPQPGMQPLSVFHKVPRINSHQRVWFDQAL</sequence>
<dbReference type="RefSeq" id="XP_062682226.1">
    <property type="nucleotide sequence ID" value="XM_062826895.1"/>
</dbReference>
<proteinExistence type="predicted"/>
<dbReference type="EMBL" id="JAUEPP010000004">
    <property type="protein sequence ID" value="KAK3345613.1"/>
    <property type="molecule type" value="Genomic_DNA"/>
</dbReference>
<evidence type="ECO:0000313" key="2">
    <source>
        <dbReference type="EMBL" id="KAK3345629.1"/>
    </source>
</evidence>
<dbReference type="Proteomes" id="UP001278500">
    <property type="component" value="Unassembled WGS sequence"/>
</dbReference>
<dbReference type="EMBL" id="JAUEPP010000004">
    <property type="protein sequence ID" value="KAK3345629.1"/>
    <property type="molecule type" value="Genomic_DNA"/>
</dbReference>
<dbReference type="GeneID" id="87864049"/>
<gene>
    <name evidence="1" type="ORF">B0H65DRAFT_467134</name>
    <name evidence="2" type="ORF">B0H65DRAFT_467192</name>
</gene>
<dbReference type="AlphaFoldDB" id="A0AAE0JGN8"/>
<organism evidence="1 3">
    <name type="scientific">Neurospora tetraspora</name>
    <dbReference type="NCBI Taxonomy" id="94610"/>
    <lineage>
        <taxon>Eukaryota</taxon>
        <taxon>Fungi</taxon>
        <taxon>Dikarya</taxon>
        <taxon>Ascomycota</taxon>
        <taxon>Pezizomycotina</taxon>
        <taxon>Sordariomycetes</taxon>
        <taxon>Sordariomycetidae</taxon>
        <taxon>Sordariales</taxon>
        <taxon>Sordariaceae</taxon>
        <taxon>Neurospora</taxon>
    </lineage>
</organism>
<evidence type="ECO:0000313" key="3">
    <source>
        <dbReference type="Proteomes" id="UP001278500"/>
    </source>
</evidence>
<accession>A0AAE0JGN8</accession>
<keyword evidence="3" id="KW-1185">Reference proteome</keyword>